<accession>A0A1F5GD15</accession>
<proteinExistence type="predicted"/>
<dbReference type="InterPro" id="IPR001162">
    <property type="entry name" value="UvrC_RNase_H_dom"/>
</dbReference>
<dbReference type="InterPro" id="IPR038476">
    <property type="entry name" value="UvrC_RNase_H_dom_sf"/>
</dbReference>
<evidence type="ECO:0000256" key="5">
    <source>
        <dbReference type="ARBA" id="ARBA00023204"/>
    </source>
</evidence>
<protein>
    <recommendedName>
        <fullName evidence="10">Excinuclease ABC subunit C</fullName>
    </recommendedName>
</protein>
<dbReference type="PROSITE" id="PS50164">
    <property type="entry name" value="GIY_YIG"/>
    <property type="match status" value="1"/>
</dbReference>
<dbReference type="InterPro" id="IPR050066">
    <property type="entry name" value="UvrABC_protein_C"/>
</dbReference>
<dbReference type="Gene3D" id="3.40.1440.10">
    <property type="entry name" value="GIY-YIG endonuclease"/>
    <property type="match status" value="1"/>
</dbReference>
<evidence type="ECO:0000259" key="7">
    <source>
        <dbReference type="PROSITE" id="PS50165"/>
    </source>
</evidence>
<dbReference type="PANTHER" id="PTHR30562:SF1">
    <property type="entry name" value="UVRABC SYSTEM PROTEIN C"/>
    <property type="match status" value="1"/>
</dbReference>
<dbReference type="InterPro" id="IPR036876">
    <property type="entry name" value="UVR_dom_sf"/>
</dbReference>
<dbReference type="Pfam" id="PF01541">
    <property type="entry name" value="GIY-YIG"/>
    <property type="match status" value="1"/>
</dbReference>
<evidence type="ECO:0000313" key="8">
    <source>
        <dbReference type="EMBL" id="OGD89740.1"/>
    </source>
</evidence>
<evidence type="ECO:0000256" key="3">
    <source>
        <dbReference type="ARBA" id="ARBA00022769"/>
    </source>
</evidence>
<dbReference type="EMBL" id="MFBF01000066">
    <property type="protein sequence ID" value="OGD89740.1"/>
    <property type="molecule type" value="Genomic_DNA"/>
</dbReference>
<dbReference type="PROSITE" id="PS50165">
    <property type="entry name" value="UVRC"/>
    <property type="match status" value="1"/>
</dbReference>
<evidence type="ECO:0008006" key="10">
    <source>
        <dbReference type="Google" id="ProtNLM"/>
    </source>
</evidence>
<dbReference type="STRING" id="1797716.A3D07_03875"/>
<feature type="domain" description="GIY-YIG" evidence="6">
    <location>
        <begin position="12"/>
        <end position="90"/>
    </location>
</feature>
<evidence type="ECO:0000256" key="4">
    <source>
        <dbReference type="ARBA" id="ARBA00022881"/>
    </source>
</evidence>
<keyword evidence="4" id="KW-0267">Excision nuclease</keyword>
<dbReference type="PANTHER" id="PTHR30562">
    <property type="entry name" value="UVRC/OXIDOREDUCTASE"/>
    <property type="match status" value="1"/>
</dbReference>
<dbReference type="Pfam" id="PF08459">
    <property type="entry name" value="UvrC_RNaseH_dom"/>
    <property type="match status" value="1"/>
</dbReference>
<evidence type="ECO:0000313" key="9">
    <source>
        <dbReference type="Proteomes" id="UP000177124"/>
    </source>
</evidence>
<reference evidence="8 9" key="1">
    <citation type="journal article" date="2016" name="Nat. Commun.">
        <title>Thousands of microbial genomes shed light on interconnected biogeochemical processes in an aquifer system.</title>
        <authorList>
            <person name="Anantharaman K."/>
            <person name="Brown C.T."/>
            <person name="Hug L.A."/>
            <person name="Sharon I."/>
            <person name="Castelle C.J."/>
            <person name="Probst A.J."/>
            <person name="Thomas B.C."/>
            <person name="Singh A."/>
            <person name="Wilkins M.J."/>
            <person name="Karaoz U."/>
            <person name="Brodie E.L."/>
            <person name="Williams K.H."/>
            <person name="Hubbard S.S."/>
            <person name="Banfield J.F."/>
        </authorList>
    </citation>
    <scope>NUCLEOTIDE SEQUENCE [LARGE SCALE GENOMIC DNA]</scope>
</reference>
<dbReference type="InterPro" id="IPR047296">
    <property type="entry name" value="GIY-YIG_UvrC_Cho"/>
</dbReference>
<dbReference type="InterPro" id="IPR035901">
    <property type="entry name" value="GIY-YIG_endonuc_sf"/>
</dbReference>
<dbReference type="GO" id="GO:0009381">
    <property type="term" value="F:excinuclease ABC activity"/>
    <property type="evidence" value="ECO:0007669"/>
    <property type="project" value="InterPro"/>
</dbReference>
<name>A0A1F5GD15_9BACT</name>
<dbReference type="SMART" id="SM00465">
    <property type="entry name" value="GIYc"/>
    <property type="match status" value="1"/>
</dbReference>
<evidence type="ECO:0000256" key="1">
    <source>
        <dbReference type="ARBA" id="ARBA00022490"/>
    </source>
</evidence>
<dbReference type="Proteomes" id="UP000177124">
    <property type="component" value="Unassembled WGS sequence"/>
</dbReference>
<evidence type="ECO:0000256" key="2">
    <source>
        <dbReference type="ARBA" id="ARBA00022763"/>
    </source>
</evidence>
<dbReference type="AlphaFoldDB" id="A0A1F5GD15"/>
<keyword evidence="5" id="KW-0234">DNA repair</keyword>
<dbReference type="GO" id="GO:0006289">
    <property type="term" value="P:nucleotide-excision repair"/>
    <property type="evidence" value="ECO:0007669"/>
    <property type="project" value="InterPro"/>
</dbReference>
<keyword evidence="3" id="KW-0228">DNA excision</keyword>
<dbReference type="SUPFAM" id="SSF46600">
    <property type="entry name" value="C-terminal UvrC-binding domain of UvrB"/>
    <property type="match status" value="1"/>
</dbReference>
<comment type="caution">
    <text evidence="8">The sequence shown here is derived from an EMBL/GenBank/DDBJ whole genome shotgun (WGS) entry which is preliminary data.</text>
</comment>
<organism evidence="8 9">
    <name type="scientific">Candidatus Curtissbacteria bacterium RIFCSPHIGHO2_02_FULL_42_15</name>
    <dbReference type="NCBI Taxonomy" id="1797716"/>
    <lineage>
        <taxon>Bacteria</taxon>
        <taxon>Candidatus Curtissiibacteriota</taxon>
    </lineage>
</organism>
<evidence type="ECO:0000259" key="6">
    <source>
        <dbReference type="PROSITE" id="PS50164"/>
    </source>
</evidence>
<dbReference type="Gene3D" id="3.30.420.340">
    <property type="entry name" value="UvrC, RNAse H endonuclease domain"/>
    <property type="match status" value="1"/>
</dbReference>
<gene>
    <name evidence="8" type="ORF">A3D07_03875</name>
</gene>
<dbReference type="SUPFAM" id="SSF82771">
    <property type="entry name" value="GIY-YIG endonuclease"/>
    <property type="match status" value="1"/>
</dbReference>
<keyword evidence="2" id="KW-0227">DNA damage</keyword>
<dbReference type="InterPro" id="IPR000305">
    <property type="entry name" value="GIY-YIG_endonuc"/>
</dbReference>
<dbReference type="FunFam" id="3.40.1440.10:FF:000001">
    <property type="entry name" value="UvrABC system protein C"/>
    <property type="match status" value="1"/>
</dbReference>
<feature type="domain" description="UvrC family homology region profile" evidence="7">
    <location>
        <begin position="254"/>
        <end position="352"/>
    </location>
</feature>
<keyword evidence="1" id="KW-0963">Cytoplasm</keyword>
<sequence>MNLKKEIAGLPGSPGVYIFLDAGGKIIYVGKSKSIKKRVSSYFQNKNLGEKTNLLVKKISNIKYIKVESEFEALLLEAELIRKNQPFFNFQARDDKNPLYIKITKEKIPLVSLVRKPQISNSDFVKGPFPSAKVMRNLLKTVRRIFPYCHHKNLKKPCLYVHLGLCPFPHASEENKIHYLKNIKAIKKLLSGKSKFLLKSLIADMQKLASLEKFEEAQNIKKQIAKIEYMLSEFRDPVEFLTQPTLVDDLSAARLQSLKAVLNLPKIPKRIECFDISNTAGKEATGSMAVFENGQSQKSQYRKFQIKFKTTPDDYQMIREILSRRFKNSWPKPNLIVIDGGKGQLNVALSVLKKGSIEIPVIAIAKKFEEIYLAEKPLPLRLEKQNLARQLIQATRDEAHRFALSYHRLLRSRKLYNRLQKTPN</sequence>
<dbReference type="GO" id="GO:0009380">
    <property type="term" value="C:excinuclease repair complex"/>
    <property type="evidence" value="ECO:0007669"/>
    <property type="project" value="TreeGrafter"/>
</dbReference>
<dbReference type="CDD" id="cd10434">
    <property type="entry name" value="GIY-YIG_UvrC_Cho"/>
    <property type="match status" value="1"/>
</dbReference>